<feature type="transmembrane region" description="Helical" evidence="1">
    <location>
        <begin position="6"/>
        <end position="24"/>
    </location>
</feature>
<reference evidence="2 3" key="1">
    <citation type="journal article" date="2021" name="Int. J. Syst. Evol. Microbiol.">
        <title>Capnocytophaga periodontitidis sp. nov., isolated from subgingival plaque of periodontitis patient.</title>
        <authorList>
            <person name="Zhang Y."/>
            <person name="Qiao D."/>
            <person name="Shi W."/>
            <person name="Wu D."/>
            <person name="Cai M."/>
        </authorList>
    </citation>
    <scope>NUCLEOTIDE SEQUENCE [LARGE SCALE GENOMIC DNA]</scope>
    <source>
        <strain evidence="2 3">051621</strain>
    </source>
</reference>
<keyword evidence="1" id="KW-0472">Membrane</keyword>
<keyword evidence="1" id="KW-0812">Transmembrane</keyword>
<feature type="transmembrane region" description="Helical" evidence="1">
    <location>
        <begin position="36"/>
        <end position="55"/>
    </location>
</feature>
<sequence length="62" mass="7296">MRSKEIFFSSLIIILIALYIYSFIEDIKSYDSFSFLLAKGFLKTIPLALIIAKWLKEFKENN</sequence>
<evidence type="ECO:0000313" key="3">
    <source>
        <dbReference type="Proteomes" id="UP000641139"/>
    </source>
</evidence>
<evidence type="ECO:0000313" key="2">
    <source>
        <dbReference type="EMBL" id="MBI1645565.1"/>
    </source>
</evidence>
<accession>A0ABS0SIC1</accession>
<keyword evidence="3" id="KW-1185">Reference proteome</keyword>
<protein>
    <submittedName>
        <fullName evidence="2">Uncharacterized protein</fullName>
    </submittedName>
</protein>
<organism evidence="2 3">
    <name type="scientific">Capnocytophaga periodontitidis</name>
    <dbReference type="NCBI Taxonomy" id="2795027"/>
    <lineage>
        <taxon>Bacteria</taxon>
        <taxon>Pseudomonadati</taxon>
        <taxon>Bacteroidota</taxon>
        <taxon>Flavobacteriia</taxon>
        <taxon>Flavobacteriales</taxon>
        <taxon>Flavobacteriaceae</taxon>
        <taxon>Capnocytophaga</taxon>
    </lineage>
</organism>
<gene>
    <name evidence="2" type="ORF">I7X30_00625</name>
</gene>
<evidence type="ECO:0000256" key="1">
    <source>
        <dbReference type="SAM" id="Phobius"/>
    </source>
</evidence>
<dbReference type="RefSeq" id="WP_198465599.1">
    <property type="nucleotide sequence ID" value="NZ_JAEFDB010000002.1"/>
</dbReference>
<name>A0ABS0SIC1_9FLAO</name>
<comment type="caution">
    <text evidence="2">The sequence shown here is derived from an EMBL/GenBank/DDBJ whole genome shotgun (WGS) entry which is preliminary data.</text>
</comment>
<dbReference type="Proteomes" id="UP000641139">
    <property type="component" value="Unassembled WGS sequence"/>
</dbReference>
<proteinExistence type="predicted"/>
<keyword evidence="1" id="KW-1133">Transmembrane helix</keyword>
<dbReference type="EMBL" id="JAEFDC010000001">
    <property type="protein sequence ID" value="MBI1645565.1"/>
    <property type="molecule type" value="Genomic_DNA"/>
</dbReference>